<feature type="compositionally biased region" description="Low complexity" evidence="1">
    <location>
        <begin position="225"/>
        <end position="234"/>
    </location>
</feature>
<protein>
    <recommendedName>
        <fullName evidence="4">UL36 very large tegument protein</fullName>
    </recommendedName>
</protein>
<gene>
    <name evidence="2" type="ORF">GCM10023329_05880</name>
</gene>
<dbReference type="Proteomes" id="UP001501147">
    <property type="component" value="Unassembled WGS sequence"/>
</dbReference>
<evidence type="ECO:0000313" key="2">
    <source>
        <dbReference type="EMBL" id="GAA4763091.1"/>
    </source>
</evidence>
<evidence type="ECO:0008006" key="4">
    <source>
        <dbReference type="Google" id="ProtNLM"/>
    </source>
</evidence>
<feature type="compositionally biased region" description="Low complexity" evidence="1">
    <location>
        <begin position="200"/>
        <end position="217"/>
    </location>
</feature>
<evidence type="ECO:0000256" key="1">
    <source>
        <dbReference type="SAM" id="MobiDB-lite"/>
    </source>
</evidence>
<accession>A0ABP8ZQZ9</accession>
<feature type="region of interest" description="Disordered" evidence="1">
    <location>
        <begin position="172"/>
        <end position="406"/>
    </location>
</feature>
<dbReference type="EMBL" id="BAABJV010000001">
    <property type="protein sequence ID" value="GAA4763091.1"/>
    <property type="molecule type" value="Genomic_DNA"/>
</dbReference>
<sequence>MTVHQLPVEAGVFARYLADLTGRIDRTDGWYAIFRRRDPDGLRACLDGTEIPPWDVVESLLHDLAAAAGAVYAGRESARARALHTAAAAAHDRLPGGAGALQERLELMLREELHAKGRAEELLRLLAGVPERGPEAERLSHELAWTRDDHARAMARIAELSARLARVNAEGVEARGRPAGPAGHGAPPGAPGGTGPLPGGLPEAAPRAATAAADAAPAAPPGPCPSEAAAPGAEWFGGAQAPRVPAPRSPGGPPRASAPSRPGRTGASGGRVQEGAASREPGAAPFPAGGPGPAAGPDPAASQGPPASADPAASAPPADAPPPAASAPPADAPARRPRGHRSGRRRGGARFAGVEDDTAGAPALPVLPVPVLPGAADSPRGARFGGAAADAAQPEPAPPPVPEGAAAAALETAAALRRLRSEGRSGEAHVVLCEAAARPVDWLPPLAAALDRAGLAADRSTLLWEVASQPADRVAAAAEFLDASGRGEDARQLLRQGVARPAAEIAEAAVALEDRGQGVRADALLAVYVEVRSAAEAAAVAGRDPGRLVPRLLHAARAVSASRERDLVHALRVAGHLAG</sequence>
<feature type="compositionally biased region" description="Low complexity" evidence="1">
    <location>
        <begin position="254"/>
        <end position="264"/>
    </location>
</feature>
<feature type="compositionally biased region" description="Basic residues" evidence="1">
    <location>
        <begin position="335"/>
        <end position="348"/>
    </location>
</feature>
<feature type="compositionally biased region" description="Low complexity" evidence="1">
    <location>
        <begin position="372"/>
        <end position="394"/>
    </location>
</feature>
<feature type="compositionally biased region" description="Pro residues" evidence="1">
    <location>
        <begin position="244"/>
        <end position="253"/>
    </location>
</feature>
<evidence type="ECO:0000313" key="3">
    <source>
        <dbReference type="Proteomes" id="UP001501147"/>
    </source>
</evidence>
<keyword evidence="3" id="KW-1185">Reference proteome</keyword>
<comment type="caution">
    <text evidence="2">The sequence shown here is derived from an EMBL/GenBank/DDBJ whole genome shotgun (WGS) entry which is preliminary data.</text>
</comment>
<feature type="compositionally biased region" description="Low complexity" evidence="1">
    <location>
        <begin position="297"/>
        <end position="317"/>
    </location>
</feature>
<dbReference type="RefSeq" id="WP_345609021.1">
    <property type="nucleotide sequence ID" value="NZ_BAABJV010000001.1"/>
</dbReference>
<organism evidence="2 3">
    <name type="scientific">Streptomyces sanyensis</name>
    <dbReference type="NCBI Taxonomy" id="568869"/>
    <lineage>
        <taxon>Bacteria</taxon>
        <taxon>Bacillati</taxon>
        <taxon>Actinomycetota</taxon>
        <taxon>Actinomycetes</taxon>
        <taxon>Kitasatosporales</taxon>
        <taxon>Streptomycetaceae</taxon>
        <taxon>Streptomyces</taxon>
    </lineage>
</organism>
<name>A0ABP8ZQZ9_9ACTN</name>
<feature type="compositionally biased region" description="Low complexity" evidence="1">
    <location>
        <begin position="177"/>
        <end position="187"/>
    </location>
</feature>
<reference evidence="3" key="1">
    <citation type="journal article" date="2019" name="Int. J. Syst. Evol. Microbiol.">
        <title>The Global Catalogue of Microorganisms (GCM) 10K type strain sequencing project: providing services to taxonomists for standard genome sequencing and annotation.</title>
        <authorList>
            <consortium name="The Broad Institute Genomics Platform"/>
            <consortium name="The Broad Institute Genome Sequencing Center for Infectious Disease"/>
            <person name="Wu L."/>
            <person name="Ma J."/>
        </authorList>
    </citation>
    <scope>NUCLEOTIDE SEQUENCE [LARGE SCALE GENOMIC DNA]</scope>
    <source>
        <strain evidence="3">JCM 18324</strain>
    </source>
</reference>
<proteinExistence type="predicted"/>